<feature type="non-terminal residue" evidence="2">
    <location>
        <position position="107"/>
    </location>
</feature>
<protein>
    <submittedName>
        <fullName evidence="2">Uncharacterized protein</fullName>
    </submittedName>
</protein>
<gene>
    <name evidence="2" type="ORF">INT46_006344</name>
</gene>
<reference evidence="2" key="1">
    <citation type="submission" date="2020-12" db="EMBL/GenBank/DDBJ databases">
        <title>Metabolic potential, ecology and presence of endohyphal bacteria is reflected in genomic diversity of Mucoromycotina.</title>
        <authorList>
            <person name="Muszewska A."/>
            <person name="Okrasinska A."/>
            <person name="Steczkiewicz K."/>
            <person name="Drgas O."/>
            <person name="Orlowska M."/>
            <person name="Perlinska-Lenart U."/>
            <person name="Aleksandrzak-Piekarczyk T."/>
            <person name="Szatraj K."/>
            <person name="Zielenkiewicz U."/>
            <person name="Pilsyk S."/>
            <person name="Malc E."/>
            <person name="Mieczkowski P."/>
            <person name="Kruszewska J.S."/>
            <person name="Biernat P."/>
            <person name="Pawlowska J."/>
        </authorList>
    </citation>
    <scope>NUCLEOTIDE SEQUENCE</scope>
    <source>
        <strain evidence="2">CBS 226.32</strain>
    </source>
</reference>
<evidence type="ECO:0000313" key="3">
    <source>
        <dbReference type="Proteomes" id="UP000650833"/>
    </source>
</evidence>
<dbReference type="EMBL" id="JAEPRC010000660">
    <property type="protein sequence ID" value="KAG2193270.1"/>
    <property type="molecule type" value="Genomic_DNA"/>
</dbReference>
<keyword evidence="3" id="KW-1185">Reference proteome</keyword>
<name>A0A8H7QJL7_9FUNG</name>
<feature type="region of interest" description="Disordered" evidence="1">
    <location>
        <begin position="69"/>
        <end position="97"/>
    </location>
</feature>
<dbReference type="AlphaFoldDB" id="A0A8H7QJL7"/>
<sequence>PLSEGHSLTNKVIKLNRAGILVNQDYQLQDGDEIDLLLDGYKQGTHLKFKFNLPKLDEKLVRNIVVLKQKDNTNDDDNNNNNNNNNNNEGNNSSDYSIMIFRKNQVY</sequence>
<feature type="compositionally biased region" description="Low complexity" evidence="1">
    <location>
        <begin position="79"/>
        <end position="92"/>
    </location>
</feature>
<evidence type="ECO:0000256" key="1">
    <source>
        <dbReference type="SAM" id="MobiDB-lite"/>
    </source>
</evidence>
<accession>A0A8H7QJL7</accession>
<dbReference type="OrthoDB" id="2232050at2759"/>
<organism evidence="2 3">
    <name type="scientific">Mucor plumbeus</name>
    <dbReference type="NCBI Taxonomy" id="97098"/>
    <lineage>
        <taxon>Eukaryota</taxon>
        <taxon>Fungi</taxon>
        <taxon>Fungi incertae sedis</taxon>
        <taxon>Mucoromycota</taxon>
        <taxon>Mucoromycotina</taxon>
        <taxon>Mucoromycetes</taxon>
        <taxon>Mucorales</taxon>
        <taxon>Mucorineae</taxon>
        <taxon>Mucoraceae</taxon>
        <taxon>Mucor</taxon>
    </lineage>
</organism>
<dbReference type="Proteomes" id="UP000650833">
    <property type="component" value="Unassembled WGS sequence"/>
</dbReference>
<evidence type="ECO:0000313" key="2">
    <source>
        <dbReference type="EMBL" id="KAG2193270.1"/>
    </source>
</evidence>
<proteinExistence type="predicted"/>
<comment type="caution">
    <text evidence="2">The sequence shown here is derived from an EMBL/GenBank/DDBJ whole genome shotgun (WGS) entry which is preliminary data.</text>
</comment>